<dbReference type="EMBL" id="JALJOT010000005">
    <property type="protein sequence ID" value="KAK9915250.1"/>
    <property type="molecule type" value="Genomic_DNA"/>
</dbReference>
<feature type="region of interest" description="Disordered" evidence="3">
    <location>
        <begin position="84"/>
        <end position="108"/>
    </location>
</feature>
<dbReference type="Proteomes" id="UP001491310">
    <property type="component" value="Unassembled WGS sequence"/>
</dbReference>
<keyword evidence="2" id="KW-0235">DNA replication</keyword>
<keyword evidence="5" id="KW-1185">Reference proteome</keyword>
<evidence type="ECO:0000313" key="4">
    <source>
        <dbReference type="EMBL" id="KAK9915250.1"/>
    </source>
</evidence>
<dbReference type="PANTHER" id="PTHR13395:SF6">
    <property type="entry name" value="SISTER CHROMATID COHESION PROTEIN DCC1"/>
    <property type="match status" value="1"/>
</dbReference>
<dbReference type="Pfam" id="PF09724">
    <property type="entry name" value="Dcc1"/>
    <property type="match status" value="1"/>
</dbReference>
<evidence type="ECO:0000256" key="2">
    <source>
        <dbReference type="ARBA" id="ARBA00022705"/>
    </source>
</evidence>
<accession>A0ABR2YV39</accession>
<dbReference type="PANTHER" id="PTHR13395">
    <property type="entry name" value="SISTER CHROMATID COHESION PROTEIN DCC1-RELATED"/>
    <property type="match status" value="1"/>
</dbReference>
<sequence>MLQEIIDLGVTIKGLPDEEAVLCTRKGTYAVKHVDTTNFLFLVPPAKEGSSEKVTVAATAVAHLELVLTAPRFGALDRILKATQIRGEDDEEEGGNATEPSTSGRGEIQPHTFSELLETVQASAAELKAALQQRGAVELNGRWRVISPGHLATLLEVLLLSAAQHGWRHDSLPVQEACTVLQSDGFDPRVAQHCLRLHSTLDASATDMPATVTLDQGKVCLHFARKLLLQQERWPLDQYLEEWQASVPEGIAVDLDMLRGEALREEAGGEEMLRSFPAAALSADPAARFAALFAARPRWELPDLEPYLSDLQVPGRSAEFLLLTYARASQDSPNAPVVYSAR</sequence>
<gene>
    <name evidence="4" type="ORF">WJX75_006737</name>
</gene>
<proteinExistence type="inferred from homology"/>
<dbReference type="InterPro" id="IPR019128">
    <property type="entry name" value="Dcc1"/>
</dbReference>
<evidence type="ECO:0008006" key="6">
    <source>
        <dbReference type="Google" id="ProtNLM"/>
    </source>
</evidence>
<reference evidence="4 5" key="1">
    <citation type="journal article" date="2024" name="Nat. Commun.">
        <title>Phylogenomics reveals the evolutionary origins of lichenization in chlorophyte algae.</title>
        <authorList>
            <person name="Puginier C."/>
            <person name="Libourel C."/>
            <person name="Otte J."/>
            <person name="Skaloud P."/>
            <person name="Haon M."/>
            <person name="Grisel S."/>
            <person name="Petersen M."/>
            <person name="Berrin J.G."/>
            <person name="Delaux P.M."/>
            <person name="Dal Grande F."/>
            <person name="Keller J."/>
        </authorList>
    </citation>
    <scope>NUCLEOTIDE SEQUENCE [LARGE SCALE GENOMIC DNA]</scope>
    <source>
        <strain evidence="4 5">SAG 216-7</strain>
    </source>
</reference>
<evidence type="ECO:0000313" key="5">
    <source>
        <dbReference type="Proteomes" id="UP001491310"/>
    </source>
</evidence>
<name>A0ABR2YV39_9CHLO</name>
<evidence type="ECO:0000256" key="3">
    <source>
        <dbReference type="SAM" id="MobiDB-lite"/>
    </source>
</evidence>
<organism evidence="4 5">
    <name type="scientific">Coccomyxa subellipsoidea</name>
    <dbReference type="NCBI Taxonomy" id="248742"/>
    <lineage>
        <taxon>Eukaryota</taxon>
        <taxon>Viridiplantae</taxon>
        <taxon>Chlorophyta</taxon>
        <taxon>core chlorophytes</taxon>
        <taxon>Trebouxiophyceae</taxon>
        <taxon>Trebouxiophyceae incertae sedis</taxon>
        <taxon>Coccomyxaceae</taxon>
        <taxon>Coccomyxa</taxon>
    </lineage>
</organism>
<evidence type="ECO:0000256" key="1">
    <source>
        <dbReference type="ARBA" id="ARBA00007017"/>
    </source>
</evidence>
<protein>
    <recommendedName>
        <fullName evidence="6">Sister chromatid cohesion protein DCC1</fullName>
    </recommendedName>
</protein>
<comment type="caution">
    <text evidence="4">The sequence shown here is derived from an EMBL/GenBank/DDBJ whole genome shotgun (WGS) entry which is preliminary data.</text>
</comment>
<comment type="similarity">
    <text evidence="1">Belongs to the DCC1 family.</text>
</comment>